<protein>
    <submittedName>
        <fullName evidence="8">4Fe-4S ferredoxin iron-sulfur binding domain protein</fullName>
    </submittedName>
</protein>
<dbReference type="Gene3D" id="3.30.70.3270">
    <property type="match status" value="1"/>
</dbReference>
<evidence type="ECO:0000259" key="7">
    <source>
        <dbReference type="PROSITE" id="PS51379"/>
    </source>
</evidence>
<accession>A0A212L9D8</accession>
<feature type="domain" description="4Fe-4S ferredoxin-type" evidence="7">
    <location>
        <begin position="73"/>
        <end position="102"/>
    </location>
</feature>
<dbReference type="AlphaFoldDB" id="A0A212L9D8"/>
<feature type="region of interest" description="Disordered" evidence="6">
    <location>
        <begin position="117"/>
        <end position="142"/>
    </location>
</feature>
<dbReference type="GO" id="GO:0046872">
    <property type="term" value="F:metal ion binding"/>
    <property type="evidence" value="ECO:0007669"/>
    <property type="project" value="UniProtKB-KW"/>
</dbReference>
<organism evidence="8">
    <name type="scientific">uncultured Desulfovibrio sp</name>
    <dbReference type="NCBI Taxonomy" id="167968"/>
    <lineage>
        <taxon>Bacteria</taxon>
        <taxon>Pseudomonadati</taxon>
        <taxon>Thermodesulfobacteriota</taxon>
        <taxon>Desulfovibrionia</taxon>
        <taxon>Desulfovibrionales</taxon>
        <taxon>Desulfovibrionaceae</taxon>
        <taxon>Desulfovibrio</taxon>
        <taxon>environmental samples</taxon>
    </lineage>
</organism>
<evidence type="ECO:0000256" key="4">
    <source>
        <dbReference type="ARBA" id="ARBA00023004"/>
    </source>
</evidence>
<dbReference type="GO" id="GO:0016020">
    <property type="term" value="C:membrane"/>
    <property type="evidence" value="ECO:0007669"/>
    <property type="project" value="InterPro"/>
</dbReference>
<evidence type="ECO:0000313" key="8">
    <source>
        <dbReference type="EMBL" id="SCM74183.1"/>
    </source>
</evidence>
<dbReference type="GO" id="GO:0051539">
    <property type="term" value="F:4 iron, 4 sulfur cluster binding"/>
    <property type="evidence" value="ECO:0007669"/>
    <property type="project" value="UniProtKB-KW"/>
</dbReference>
<keyword evidence="1" id="KW-0004">4Fe-4S</keyword>
<name>A0A212L9D8_9BACT</name>
<feature type="compositionally biased region" description="Basic and acidic residues" evidence="6">
    <location>
        <begin position="129"/>
        <end position="142"/>
    </location>
</feature>
<dbReference type="PROSITE" id="PS51379">
    <property type="entry name" value="4FE4S_FER_2"/>
    <property type="match status" value="2"/>
</dbReference>
<dbReference type="Pfam" id="PF12838">
    <property type="entry name" value="Fer4_7"/>
    <property type="match status" value="1"/>
</dbReference>
<dbReference type="InterPro" id="IPR010226">
    <property type="entry name" value="NADH_quinone_OxRdtase_chainI"/>
</dbReference>
<proteinExistence type="predicted"/>
<keyword evidence="3" id="KW-0677">Repeat</keyword>
<sequence length="142" mass="15887">MHLLHREVAMYMLKNVLRNLSGKPSTRLYPLEEREPFPAYRGVITNDVERCIFCSTCAKVCPTDAITVDAKAGQWVYDPFLCVYCSACVEKCPTKCLMQVPTHRKPSVTKFRVLRTGTPRVKKSAGAKAKGEGSAKDKTESE</sequence>
<dbReference type="GO" id="GO:0016651">
    <property type="term" value="F:oxidoreductase activity, acting on NAD(P)H"/>
    <property type="evidence" value="ECO:0007669"/>
    <property type="project" value="InterPro"/>
</dbReference>
<keyword evidence="4" id="KW-0408">Iron</keyword>
<keyword evidence="2" id="KW-0479">Metal-binding</keyword>
<evidence type="ECO:0000256" key="2">
    <source>
        <dbReference type="ARBA" id="ARBA00022723"/>
    </source>
</evidence>
<dbReference type="SUPFAM" id="SSF54862">
    <property type="entry name" value="4Fe-4S ferredoxins"/>
    <property type="match status" value="1"/>
</dbReference>
<dbReference type="PROSITE" id="PS00198">
    <property type="entry name" value="4FE4S_FER_1"/>
    <property type="match status" value="2"/>
</dbReference>
<dbReference type="PANTHER" id="PTHR10849">
    <property type="entry name" value="NADH DEHYDROGENASE UBIQUINONE IRON-SULFUR PROTEIN 8, MITOCHONDRIAL"/>
    <property type="match status" value="1"/>
</dbReference>
<dbReference type="InterPro" id="IPR017896">
    <property type="entry name" value="4Fe4S_Fe-S-bd"/>
</dbReference>
<feature type="domain" description="4Fe-4S ferredoxin-type" evidence="7">
    <location>
        <begin position="42"/>
        <end position="71"/>
    </location>
</feature>
<keyword evidence="5" id="KW-0411">Iron-sulfur</keyword>
<dbReference type="EMBL" id="FMJC01000002">
    <property type="protein sequence ID" value="SCM74183.1"/>
    <property type="molecule type" value="Genomic_DNA"/>
</dbReference>
<evidence type="ECO:0000256" key="5">
    <source>
        <dbReference type="ARBA" id="ARBA00023014"/>
    </source>
</evidence>
<evidence type="ECO:0000256" key="6">
    <source>
        <dbReference type="SAM" id="MobiDB-lite"/>
    </source>
</evidence>
<dbReference type="InterPro" id="IPR017900">
    <property type="entry name" value="4Fe4S_Fe_S_CS"/>
</dbReference>
<evidence type="ECO:0000256" key="1">
    <source>
        <dbReference type="ARBA" id="ARBA00022485"/>
    </source>
</evidence>
<evidence type="ECO:0000256" key="3">
    <source>
        <dbReference type="ARBA" id="ARBA00022737"/>
    </source>
</evidence>
<reference evidence="8" key="1">
    <citation type="submission" date="2016-08" db="EMBL/GenBank/DDBJ databases">
        <authorList>
            <person name="Seilhamer J.J."/>
        </authorList>
    </citation>
    <scope>NUCLEOTIDE SEQUENCE</scope>
    <source>
        <strain evidence="8">86-1</strain>
    </source>
</reference>
<gene>
    <name evidence="8" type="ORF">KL86DES1_21782</name>
</gene>